<dbReference type="Gene3D" id="3.30.2310.20">
    <property type="entry name" value="RelE-like"/>
    <property type="match status" value="1"/>
</dbReference>
<protein>
    <submittedName>
        <fullName evidence="1">Killer suppression protein HigA</fullName>
    </submittedName>
</protein>
<organism evidence="1 2">
    <name type="scientific">Candidatus Nitrotoga arctica</name>
    <dbReference type="NCBI Taxonomy" id="453162"/>
    <lineage>
        <taxon>Bacteria</taxon>
        <taxon>Pseudomonadati</taxon>
        <taxon>Pseudomonadota</taxon>
        <taxon>Betaproteobacteria</taxon>
        <taxon>Nitrosomonadales</taxon>
        <taxon>Gallionellaceae</taxon>
        <taxon>Candidatus Nitrotoga</taxon>
    </lineage>
</organism>
<dbReference type="Proteomes" id="UP000839052">
    <property type="component" value="Chromosome"/>
</dbReference>
<dbReference type="RefSeq" id="WP_239795796.1">
    <property type="nucleotide sequence ID" value="NZ_OU912926.1"/>
</dbReference>
<evidence type="ECO:0000313" key="2">
    <source>
        <dbReference type="Proteomes" id="UP000839052"/>
    </source>
</evidence>
<dbReference type="SUPFAM" id="SSF143011">
    <property type="entry name" value="RelE-like"/>
    <property type="match status" value="1"/>
</dbReference>
<dbReference type="EMBL" id="OU912926">
    <property type="protein sequence ID" value="CAG9931732.1"/>
    <property type="molecule type" value="Genomic_DNA"/>
</dbReference>
<sequence length="109" mass="12407">MKVSYEDEDVETLCKQSKVAVKKLGMESAKKLQRRLSELHAASVISELAIGRPHPLEYDRAGQFAVDLHKGMRLIFKPTRQPPPFRADGSIDWSQVDEITIIEAEDYHD</sequence>
<accession>A0ABN8AMD2</accession>
<gene>
    <name evidence="1" type="ORF">NTG6680_0479</name>
</gene>
<name>A0ABN8AMD2_9PROT</name>
<evidence type="ECO:0000313" key="1">
    <source>
        <dbReference type="EMBL" id="CAG9931732.1"/>
    </source>
</evidence>
<dbReference type="InterPro" id="IPR035093">
    <property type="entry name" value="RelE/ParE_toxin_dom_sf"/>
</dbReference>
<keyword evidence="2" id="KW-1185">Reference proteome</keyword>
<reference evidence="1 2" key="1">
    <citation type="submission" date="2021-10" db="EMBL/GenBank/DDBJ databases">
        <authorList>
            <person name="Koch H."/>
        </authorList>
    </citation>
    <scope>NUCLEOTIDE SEQUENCE [LARGE SCALE GENOMIC DNA]</scope>
    <source>
        <strain evidence="1">6680</strain>
    </source>
</reference>
<proteinExistence type="predicted"/>